<reference evidence="1" key="1">
    <citation type="submission" date="2022-01" db="EMBL/GenBank/DDBJ databases">
        <authorList>
            <person name="King R."/>
        </authorList>
    </citation>
    <scope>NUCLEOTIDE SEQUENCE</scope>
</reference>
<gene>
    <name evidence="1" type="ORF">NEZAVI_LOCUS3401</name>
</gene>
<dbReference type="EMBL" id="OV725078">
    <property type="protein sequence ID" value="CAH1392608.1"/>
    <property type="molecule type" value="Genomic_DNA"/>
</dbReference>
<keyword evidence="2" id="KW-1185">Reference proteome</keyword>
<organism evidence="1 2">
    <name type="scientific">Nezara viridula</name>
    <name type="common">Southern green stink bug</name>
    <name type="synonym">Cimex viridulus</name>
    <dbReference type="NCBI Taxonomy" id="85310"/>
    <lineage>
        <taxon>Eukaryota</taxon>
        <taxon>Metazoa</taxon>
        <taxon>Ecdysozoa</taxon>
        <taxon>Arthropoda</taxon>
        <taxon>Hexapoda</taxon>
        <taxon>Insecta</taxon>
        <taxon>Pterygota</taxon>
        <taxon>Neoptera</taxon>
        <taxon>Paraneoptera</taxon>
        <taxon>Hemiptera</taxon>
        <taxon>Heteroptera</taxon>
        <taxon>Panheteroptera</taxon>
        <taxon>Pentatomomorpha</taxon>
        <taxon>Pentatomoidea</taxon>
        <taxon>Pentatomidae</taxon>
        <taxon>Pentatominae</taxon>
        <taxon>Nezara</taxon>
    </lineage>
</organism>
<protein>
    <submittedName>
        <fullName evidence="1">Uncharacterized protein</fullName>
    </submittedName>
</protein>
<sequence>MEGGRAPILLSELNINTAGYLDIDISLVNDNPPRRVVTNVFRIVKGGQRILTSKYIKFEDEDSDFDASNLVYTVKRGNGVYSSSTKTQILQFTQVNI</sequence>
<dbReference type="AlphaFoldDB" id="A0A9P0H076"/>
<dbReference type="OrthoDB" id="430044at2759"/>
<evidence type="ECO:0000313" key="1">
    <source>
        <dbReference type="EMBL" id="CAH1392608.1"/>
    </source>
</evidence>
<dbReference type="Pfam" id="PF16184">
    <property type="entry name" value="Cadherin_3"/>
    <property type="match status" value="1"/>
</dbReference>
<dbReference type="Proteomes" id="UP001152798">
    <property type="component" value="Chromosome 2"/>
</dbReference>
<name>A0A9P0H076_NEZVI</name>
<evidence type="ECO:0000313" key="2">
    <source>
        <dbReference type="Proteomes" id="UP001152798"/>
    </source>
</evidence>
<accession>A0A9P0H076</accession>
<proteinExistence type="predicted"/>